<dbReference type="InterPro" id="IPR014729">
    <property type="entry name" value="Rossmann-like_a/b/a_fold"/>
</dbReference>
<dbReference type="InterPro" id="IPR006015">
    <property type="entry name" value="Universal_stress_UspA"/>
</dbReference>
<evidence type="ECO:0000313" key="3">
    <source>
        <dbReference type="EMBL" id="OBS00975.1"/>
    </source>
</evidence>
<dbReference type="Gene3D" id="3.40.50.620">
    <property type="entry name" value="HUPs"/>
    <property type="match status" value="2"/>
</dbReference>
<name>A0A1A6BF65_MYCGO</name>
<comment type="caution">
    <text evidence="3">The sequence shown here is derived from an EMBL/GenBank/DDBJ whole genome shotgun (WGS) entry which is preliminary data.</text>
</comment>
<dbReference type="InterPro" id="IPR006016">
    <property type="entry name" value="UspA"/>
</dbReference>
<dbReference type="PANTHER" id="PTHR46268:SF6">
    <property type="entry name" value="UNIVERSAL STRESS PROTEIN UP12"/>
    <property type="match status" value="1"/>
</dbReference>
<sequence>MKPIIVGIDGSQAAIAAALWSVDEAVGRGRPLHLVAVIKQTHPSADDYARDLSHAETSLKLAQSAIEAGAKPVEITTDIQRGPAATVLIEASRDAEMVCVGSVGIGRYARALLGSTAADLAEKAYCPVAVLRTDIEQPPVNWIIVRMTHDNDAVVEYAAWEAKLRKAPLLALGGRPEELSEHTDGEFEQRVHAWQQINPEVRVYPITTQSGIGKFLSANDERVQLAVIGSDEADQLTQLVGPSGHALFAHPHCSVLVVRG</sequence>
<dbReference type="PRINTS" id="PR01438">
    <property type="entry name" value="UNVRSLSTRESS"/>
</dbReference>
<gene>
    <name evidence="3" type="ORF">A9W98_22305</name>
    <name evidence="4" type="ORF">AWC08_07285</name>
</gene>
<feature type="domain" description="UspA" evidence="2">
    <location>
        <begin position="1"/>
        <end position="132"/>
    </location>
</feature>
<comment type="similarity">
    <text evidence="1">Belongs to the universal stress protein A family.</text>
</comment>
<keyword evidence="6" id="KW-1185">Reference proteome</keyword>
<evidence type="ECO:0000313" key="6">
    <source>
        <dbReference type="Proteomes" id="UP000193928"/>
    </source>
</evidence>
<dbReference type="EMBL" id="LQOY01000241">
    <property type="protein sequence ID" value="ORV68415.1"/>
    <property type="molecule type" value="Genomic_DNA"/>
</dbReference>
<dbReference type="SUPFAM" id="SSF52402">
    <property type="entry name" value="Adenine nucleotide alpha hydrolases-like"/>
    <property type="match status" value="2"/>
</dbReference>
<evidence type="ECO:0000259" key="2">
    <source>
        <dbReference type="Pfam" id="PF00582"/>
    </source>
</evidence>
<dbReference type="Proteomes" id="UP000093757">
    <property type="component" value="Unassembled WGS sequence"/>
</dbReference>
<accession>A0A1A6BF65</accession>
<dbReference type="EMBL" id="MAEM01000325">
    <property type="protein sequence ID" value="OBS00975.1"/>
    <property type="molecule type" value="Genomic_DNA"/>
</dbReference>
<dbReference type="PANTHER" id="PTHR46268">
    <property type="entry name" value="STRESS RESPONSE PROTEIN NHAX"/>
    <property type="match status" value="1"/>
</dbReference>
<organism evidence="3 5">
    <name type="scientific">Mycobacterium gordonae</name>
    <dbReference type="NCBI Taxonomy" id="1778"/>
    <lineage>
        <taxon>Bacteria</taxon>
        <taxon>Bacillati</taxon>
        <taxon>Actinomycetota</taxon>
        <taxon>Actinomycetes</taxon>
        <taxon>Mycobacteriales</taxon>
        <taxon>Mycobacteriaceae</taxon>
        <taxon>Mycobacterium</taxon>
    </lineage>
</organism>
<dbReference type="Pfam" id="PF00582">
    <property type="entry name" value="Usp"/>
    <property type="match status" value="1"/>
</dbReference>
<dbReference type="Proteomes" id="UP000193928">
    <property type="component" value="Unassembled WGS sequence"/>
</dbReference>
<proteinExistence type="inferred from homology"/>
<evidence type="ECO:0000256" key="1">
    <source>
        <dbReference type="ARBA" id="ARBA00008791"/>
    </source>
</evidence>
<evidence type="ECO:0000313" key="5">
    <source>
        <dbReference type="Proteomes" id="UP000093757"/>
    </source>
</evidence>
<dbReference type="OrthoDB" id="4614783at2"/>
<dbReference type="RefSeq" id="WP_065134730.1">
    <property type="nucleotide sequence ID" value="NZ_JACKSU010000014.1"/>
</dbReference>
<reference evidence="4 6" key="1">
    <citation type="submission" date="2016-01" db="EMBL/GenBank/DDBJ databases">
        <title>The new phylogeny of the genus Mycobacterium.</title>
        <authorList>
            <person name="Tarcisio F."/>
            <person name="Conor M."/>
            <person name="Antonella G."/>
            <person name="Elisabetta G."/>
            <person name="Giulia F.S."/>
            <person name="Sara T."/>
            <person name="Anna F."/>
            <person name="Clotilde B."/>
            <person name="Roberto B."/>
            <person name="Veronica D.S."/>
            <person name="Fabio R."/>
            <person name="Monica P."/>
            <person name="Olivier J."/>
            <person name="Enrico T."/>
            <person name="Nicola S."/>
        </authorList>
    </citation>
    <scope>NUCLEOTIDE SEQUENCE [LARGE SCALE GENOMIC DNA]</scope>
    <source>
        <strain evidence="4 6">DSM 44160</strain>
    </source>
</reference>
<reference evidence="3 5" key="2">
    <citation type="submission" date="2016-06" db="EMBL/GenBank/DDBJ databases">
        <authorList>
            <person name="Kjaerup R.B."/>
            <person name="Dalgaard T.S."/>
            <person name="Juul-Madsen H.R."/>
        </authorList>
    </citation>
    <scope>NUCLEOTIDE SEQUENCE [LARGE SCALE GENOMIC DNA]</scope>
    <source>
        <strain evidence="3 5">1245752.6</strain>
    </source>
</reference>
<dbReference type="AlphaFoldDB" id="A0A1A6BF65"/>
<protein>
    <submittedName>
        <fullName evidence="3">Universal stress protein</fullName>
    </submittedName>
</protein>
<evidence type="ECO:0000313" key="4">
    <source>
        <dbReference type="EMBL" id="ORV68415.1"/>
    </source>
</evidence>